<evidence type="ECO:0000313" key="10">
    <source>
        <dbReference type="Proteomes" id="UP001057753"/>
    </source>
</evidence>
<dbReference type="InterPro" id="IPR000600">
    <property type="entry name" value="ROK"/>
</dbReference>
<evidence type="ECO:0000256" key="3">
    <source>
        <dbReference type="ARBA" id="ARBA00014701"/>
    </source>
</evidence>
<dbReference type="InterPro" id="IPR049874">
    <property type="entry name" value="ROK_cs"/>
</dbReference>
<dbReference type="PROSITE" id="PS01125">
    <property type="entry name" value="ROK"/>
    <property type="match status" value="1"/>
</dbReference>
<gene>
    <name evidence="9" type="ORF">HXA33_09110</name>
</gene>
<dbReference type="GO" id="GO:0005524">
    <property type="term" value="F:ATP binding"/>
    <property type="evidence" value="ECO:0007669"/>
    <property type="project" value="UniProtKB-KW"/>
</dbReference>
<dbReference type="PANTHER" id="PTHR18964">
    <property type="entry name" value="ROK (REPRESSOR, ORF, KINASE) FAMILY"/>
    <property type="match status" value="1"/>
</dbReference>
<evidence type="ECO:0000256" key="8">
    <source>
        <dbReference type="ARBA" id="ARBA00032386"/>
    </source>
</evidence>
<keyword evidence="10" id="KW-1185">Reference proteome</keyword>
<keyword evidence="4 9" id="KW-0808">Transferase</keyword>
<sequence length="325" mass="34078">MTNSVYAGIDIGGTTVKLAFITKEGNIISKWEIPTNRTEEGRYITADIAQTVKEKAVESKIDYKNLKAAGVGAPGYIDVENGIIIEAVNLGWKDYHIQSELETLLNIPIVVDNDANLAAAGEKWKGAGAGAEDIVAITLGTGVGGGIIARGKIIHGKSGLAGEIGHVTSVKEGGEHCNCGKRGCLETVASATGIARIGMKAIQESREHEGYLQKQLLTAGTLTAKDVFDGAKKEDETALRVVKIAADHLGFALSNLANSLNPQTIVIGGGVSKAGTFLLDFVSDSFKKYAIPLVARETDINIATLGNDAGVIGAVWLAKETYGSE</sequence>
<keyword evidence="5" id="KW-0547">Nucleotide-binding</keyword>
<evidence type="ECO:0000256" key="6">
    <source>
        <dbReference type="ARBA" id="ARBA00022777"/>
    </source>
</evidence>
<dbReference type="AlphaFoldDB" id="A0A9Q4B2B9"/>
<evidence type="ECO:0000256" key="5">
    <source>
        <dbReference type="ARBA" id="ARBA00022741"/>
    </source>
</evidence>
<dbReference type="InterPro" id="IPR043129">
    <property type="entry name" value="ATPase_NBD"/>
</dbReference>
<dbReference type="EC" id="2.7.1.2" evidence="2"/>
<comment type="caution">
    <text evidence="9">The sequence shown here is derived from an EMBL/GenBank/DDBJ whole genome shotgun (WGS) entry which is preliminary data.</text>
</comment>
<accession>A0A9Q4B2B9</accession>
<dbReference type="NCBIfam" id="TIGR00744">
    <property type="entry name" value="ROK_glcA_fam"/>
    <property type="match status" value="1"/>
</dbReference>
<protein>
    <recommendedName>
        <fullName evidence="3">Glucokinase</fullName>
        <ecNumber evidence="2">2.7.1.2</ecNumber>
    </recommendedName>
    <alternativeName>
        <fullName evidence="8">Glucose kinase</fullName>
    </alternativeName>
</protein>
<evidence type="ECO:0000256" key="1">
    <source>
        <dbReference type="ARBA" id="ARBA00006479"/>
    </source>
</evidence>
<reference evidence="9" key="1">
    <citation type="submission" date="2020-06" db="EMBL/GenBank/DDBJ databases">
        <title>Insight into the genomes of haloalkaliphilic bacilli from Kenyan soda lakes.</title>
        <authorList>
            <person name="Mwirichia R."/>
            <person name="Villamizar G.C."/>
            <person name="Poehlein A."/>
            <person name="Mugweru J."/>
            <person name="Kipnyargis A."/>
            <person name="Kiplimo D."/>
            <person name="Orwa P."/>
            <person name="Daniel R."/>
        </authorList>
    </citation>
    <scope>NUCLEOTIDE SEQUENCE</scope>
    <source>
        <strain evidence="9">B1096_S55</strain>
    </source>
</reference>
<dbReference type="EMBL" id="JABXYM010000001">
    <property type="protein sequence ID" value="MCR6096715.1"/>
    <property type="molecule type" value="Genomic_DNA"/>
</dbReference>
<comment type="similarity">
    <text evidence="1">Belongs to the ROK (NagC/XylR) family.</text>
</comment>
<dbReference type="Gene3D" id="3.30.420.40">
    <property type="match status" value="2"/>
</dbReference>
<dbReference type="PANTHER" id="PTHR18964:SF149">
    <property type="entry name" value="BIFUNCTIONAL UDP-N-ACETYLGLUCOSAMINE 2-EPIMERASE_N-ACETYLMANNOSAMINE KINASE"/>
    <property type="match status" value="1"/>
</dbReference>
<name>A0A9Q4B2B9_SALAG</name>
<dbReference type="Proteomes" id="UP001057753">
    <property type="component" value="Unassembled WGS sequence"/>
</dbReference>
<keyword evidence="6" id="KW-0418">Kinase</keyword>
<dbReference type="RefSeq" id="WP_257821245.1">
    <property type="nucleotide sequence ID" value="NZ_JABXYM010000001.1"/>
</dbReference>
<dbReference type="Pfam" id="PF00480">
    <property type="entry name" value="ROK"/>
    <property type="match status" value="1"/>
</dbReference>
<proteinExistence type="inferred from homology"/>
<dbReference type="GO" id="GO:0004340">
    <property type="term" value="F:glucokinase activity"/>
    <property type="evidence" value="ECO:0007669"/>
    <property type="project" value="UniProtKB-EC"/>
</dbReference>
<evidence type="ECO:0000256" key="7">
    <source>
        <dbReference type="ARBA" id="ARBA00022840"/>
    </source>
</evidence>
<dbReference type="InterPro" id="IPR004654">
    <property type="entry name" value="ROK_glcA"/>
</dbReference>
<evidence type="ECO:0000256" key="4">
    <source>
        <dbReference type="ARBA" id="ARBA00022679"/>
    </source>
</evidence>
<dbReference type="GO" id="GO:0005737">
    <property type="term" value="C:cytoplasm"/>
    <property type="evidence" value="ECO:0007669"/>
    <property type="project" value="InterPro"/>
</dbReference>
<evidence type="ECO:0000256" key="2">
    <source>
        <dbReference type="ARBA" id="ARBA00012323"/>
    </source>
</evidence>
<dbReference type="SUPFAM" id="SSF53067">
    <property type="entry name" value="Actin-like ATPase domain"/>
    <property type="match status" value="1"/>
</dbReference>
<dbReference type="GO" id="GO:0006096">
    <property type="term" value="P:glycolytic process"/>
    <property type="evidence" value="ECO:0007669"/>
    <property type="project" value="InterPro"/>
</dbReference>
<evidence type="ECO:0000313" key="9">
    <source>
        <dbReference type="EMBL" id="MCR6096715.1"/>
    </source>
</evidence>
<dbReference type="CDD" id="cd24062">
    <property type="entry name" value="ASKHA_NBD_ROK_BsGLK-like"/>
    <property type="match status" value="1"/>
</dbReference>
<keyword evidence="7" id="KW-0067">ATP-binding</keyword>
<organism evidence="9 10">
    <name type="scientific">Salipaludibacillus agaradhaerens</name>
    <name type="common">Bacillus agaradhaerens</name>
    <dbReference type="NCBI Taxonomy" id="76935"/>
    <lineage>
        <taxon>Bacteria</taxon>
        <taxon>Bacillati</taxon>
        <taxon>Bacillota</taxon>
        <taxon>Bacilli</taxon>
        <taxon>Bacillales</taxon>
        <taxon>Bacillaceae</taxon>
    </lineage>
</organism>